<proteinExistence type="predicted"/>
<dbReference type="Gene3D" id="2.60.120.200">
    <property type="match status" value="1"/>
</dbReference>
<organism evidence="2">
    <name type="scientific">viral metagenome</name>
    <dbReference type="NCBI Taxonomy" id="1070528"/>
    <lineage>
        <taxon>unclassified sequences</taxon>
        <taxon>metagenomes</taxon>
        <taxon>organismal metagenomes</taxon>
    </lineage>
</organism>
<feature type="transmembrane region" description="Helical" evidence="1">
    <location>
        <begin position="6"/>
        <end position="25"/>
    </location>
</feature>
<keyword evidence="1" id="KW-0812">Transmembrane</keyword>
<accession>A0A6C0F3B3</accession>
<dbReference type="SUPFAM" id="SSF49899">
    <property type="entry name" value="Concanavalin A-like lectins/glucanases"/>
    <property type="match status" value="1"/>
</dbReference>
<evidence type="ECO:0000313" key="2">
    <source>
        <dbReference type="EMBL" id="QHT35744.1"/>
    </source>
</evidence>
<protein>
    <recommendedName>
        <fullName evidence="3">Lectin/glucanase superfamily protein</fullName>
    </recommendedName>
</protein>
<reference evidence="2" key="1">
    <citation type="journal article" date="2020" name="Nature">
        <title>Giant virus diversity and host interactions through global metagenomics.</title>
        <authorList>
            <person name="Schulz F."/>
            <person name="Roux S."/>
            <person name="Paez-Espino D."/>
            <person name="Jungbluth S."/>
            <person name="Walsh D.A."/>
            <person name="Denef V.J."/>
            <person name="McMahon K.D."/>
            <person name="Konstantinidis K.T."/>
            <person name="Eloe-Fadrosh E.A."/>
            <person name="Kyrpides N.C."/>
            <person name="Woyke T."/>
        </authorList>
    </citation>
    <scope>NUCLEOTIDE SEQUENCE</scope>
    <source>
        <strain evidence="2">GVMAG-M-3300009181-41</strain>
    </source>
</reference>
<evidence type="ECO:0008006" key="3">
    <source>
        <dbReference type="Google" id="ProtNLM"/>
    </source>
</evidence>
<dbReference type="Pfam" id="PF13385">
    <property type="entry name" value="Laminin_G_3"/>
    <property type="match status" value="1"/>
</dbReference>
<dbReference type="AlphaFoldDB" id="A0A6C0F3B3"/>
<sequence>MDYIVPVIVTVVVLFACYLIFRTWTTNYVIVDTIKDGKTNDIYQNKLPVSVNRPAGIEFSYTGWLRIDDFAYRIGLQKVIFVKGSADLNTACPALVIDANTNTLLVKIDTYGAQETIPIVSVPARKWLHIAISVGQESVDVYVDGILYAHHILTQLPKQNSSSVLTSPDGGFAGRIVRLEYHPQALTVGDVLSKASEQPPTGDEKDQSFPQYFDMSWFTLRD</sequence>
<dbReference type="EMBL" id="MN739026">
    <property type="protein sequence ID" value="QHT35744.1"/>
    <property type="molecule type" value="Genomic_DNA"/>
</dbReference>
<dbReference type="InterPro" id="IPR013320">
    <property type="entry name" value="ConA-like_dom_sf"/>
</dbReference>
<name>A0A6C0F3B3_9ZZZZ</name>
<evidence type="ECO:0000256" key="1">
    <source>
        <dbReference type="SAM" id="Phobius"/>
    </source>
</evidence>
<keyword evidence="1" id="KW-0472">Membrane</keyword>
<keyword evidence="1" id="KW-1133">Transmembrane helix</keyword>